<evidence type="ECO:0000313" key="3">
    <source>
        <dbReference type="Proteomes" id="UP000184085"/>
    </source>
</evidence>
<name>A0A1M4N0C2_9RHOB</name>
<evidence type="ECO:0008006" key="4">
    <source>
        <dbReference type="Google" id="ProtNLM"/>
    </source>
</evidence>
<dbReference type="Proteomes" id="UP000184085">
    <property type="component" value="Unassembled WGS sequence"/>
</dbReference>
<evidence type="ECO:0000313" key="2">
    <source>
        <dbReference type="EMBL" id="SCM67465.1"/>
    </source>
</evidence>
<sequence length="130" mass="13833">MRKLILLSAAVLMPLAAQARDITADETVRGFVTTSVLAAKVAQGCKKISVSTEGLLALQLDVTAHIEAENYTVEEAAPLQDAAFNEEIEEAAVAQIKERGFDPQKAKDLCAFGTEEMTKGSPVGAVLESR</sequence>
<keyword evidence="1" id="KW-0732">Signal</keyword>
<dbReference type="InterPro" id="IPR020349">
    <property type="entry name" value="Uncharacterised_14.7kDa"/>
</dbReference>
<dbReference type="RefSeq" id="WP_072706095.1">
    <property type="nucleotide sequence ID" value="NZ_FMJB01000046.1"/>
</dbReference>
<gene>
    <name evidence="2" type="ORF">KARMA_1664</name>
</gene>
<dbReference type="AlphaFoldDB" id="A0A1M4N0C2"/>
<dbReference type="EMBL" id="FMJB01000046">
    <property type="protein sequence ID" value="SCM67465.1"/>
    <property type="molecule type" value="Genomic_DNA"/>
</dbReference>
<protein>
    <recommendedName>
        <fullName evidence="4">Secreted protein</fullName>
    </recommendedName>
</protein>
<keyword evidence="3" id="KW-1185">Reference proteome</keyword>
<feature type="signal peptide" evidence="1">
    <location>
        <begin position="1"/>
        <end position="19"/>
    </location>
</feature>
<proteinExistence type="predicted"/>
<evidence type="ECO:0000256" key="1">
    <source>
        <dbReference type="SAM" id="SignalP"/>
    </source>
</evidence>
<feature type="chain" id="PRO_5009906659" description="Secreted protein" evidence="1">
    <location>
        <begin position="20"/>
        <end position="130"/>
    </location>
</feature>
<dbReference type="Pfam" id="PF17267">
    <property type="entry name" value="DUF5333"/>
    <property type="match status" value="1"/>
</dbReference>
<organism evidence="2 3">
    <name type="scientific">Donghicola eburneus</name>
    <dbReference type="NCBI Taxonomy" id="393278"/>
    <lineage>
        <taxon>Bacteria</taxon>
        <taxon>Pseudomonadati</taxon>
        <taxon>Pseudomonadota</taxon>
        <taxon>Alphaproteobacteria</taxon>
        <taxon>Rhodobacterales</taxon>
        <taxon>Roseobacteraceae</taxon>
        <taxon>Donghicola</taxon>
    </lineage>
</organism>
<accession>A0A1M4N0C2</accession>
<reference evidence="3" key="1">
    <citation type="submission" date="2016-09" db="EMBL/GenBank/DDBJ databases">
        <authorList>
            <person name="Wibberg D."/>
        </authorList>
    </citation>
    <scope>NUCLEOTIDE SEQUENCE [LARGE SCALE GENOMIC DNA]</scope>
</reference>